<feature type="DNA-binding region" description="Homeobox" evidence="5">
    <location>
        <begin position="138"/>
        <end position="197"/>
    </location>
</feature>
<dbReference type="Proteomes" id="UP000015102">
    <property type="component" value="Unassembled WGS sequence"/>
</dbReference>
<dbReference type="SMART" id="SM00389">
    <property type="entry name" value="HOX"/>
    <property type="match status" value="1"/>
</dbReference>
<dbReference type="InterPro" id="IPR017970">
    <property type="entry name" value="Homeobox_CS"/>
</dbReference>
<dbReference type="InterPro" id="IPR001356">
    <property type="entry name" value="HD"/>
</dbReference>
<dbReference type="InterPro" id="IPR009057">
    <property type="entry name" value="Homeodomain-like_sf"/>
</dbReference>
<feature type="domain" description="Homeobox" evidence="8">
    <location>
        <begin position="136"/>
        <end position="196"/>
    </location>
</feature>
<name>T1GUT2_MEGSC</name>
<dbReference type="SUPFAM" id="SSF46689">
    <property type="entry name" value="Homeodomain-like"/>
    <property type="match status" value="1"/>
</dbReference>
<proteinExistence type="predicted"/>
<evidence type="ECO:0000256" key="6">
    <source>
        <dbReference type="RuleBase" id="RU000682"/>
    </source>
</evidence>
<protein>
    <recommendedName>
        <fullName evidence="8">Homeobox domain-containing protein</fullName>
    </recommendedName>
</protein>
<comment type="subcellular location">
    <subcellularLocation>
        <location evidence="1 5 6">Nucleus</location>
    </subcellularLocation>
</comment>
<keyword evidence="10" id="KW-1185">Reference proteome</keyword>
<dbReference type="Gene3D" id="1.10.10.60">
    <property type="entry name" value="Homeodomain-like"/>
    <property type="match status" value="1"/>
</dbReference>
<keyword evidence="3 5" id="KW-0371">Homeobox</keyword>
<dbReference type="STRING" id="36166.T1GUT2"/>
<feature type="region of interest" description="Disordered" evidence="7">
    <location>
        <begin position="80"/>
        <end position="124"/>
    </location>
</feature>
<dbReference type="PRINTS" id="PR00024">
    <property type="entry name" value="HOMEOBOX"/>
</dbReference>
<dbReference type="EnsemblMetazoa" id="MESCA007502-RA">
    <property type="protein sequence ID" value="MESCA007502-PA"/>
    <property type="gene ID" value="MESCA007502"/>
</dbReference>
<dbReference type="GO" id="GO:0005634">
    <property type="term" value="C:nucleus"/>
    <property type="evidence" value="ECO:0007669"/>
    <property type="project" value="UniProtKB-SubCell"/>
</dbReference>
<organism evidence="9 10">
    <name type="scientific">Megaselia scalaris</name>
    <name type="common">Humpbacked fly</name>
    <name type="synonym">Phora scalaris</name>
    <dbReference type="NCBI Taxonomy" id="36166"/>
    <lineage>
        <taxon>Eukaryota</taxon>
        <taxon>Metazoa</taxon>
        <taxon>Ecdysozoa</taxon>
        <taxon>Arthropoda</taxon>
        <taxon>Hexapoda</taxon>
        <taxon>Insecta</taxon>
        <taxon>Pterygota</taxon>
        <taxon>Neoptera</taxon>
        <taxon>Endopterygota</taxon>
        <taxon>Diptera</taxon>
        <taxon>Brachycera</taxon>
        <taxon>Muscomorpha</taxon>
        <taxon>Platypezoidea</taxon>
        <taxon>Phoridae</taxon>
        <taxon>Megaseliini</taxon>
        <taxon>Megaselia</taxon>
    </lineage>
</organism>
<evidence type="ECO:0000256" key="1">
    <source>
        <dbReference type="ARBA" id="ARBA00004123"/>
    </source>
</evidence>
<evidence type="ECO:0000256" key="2">
    <source>
        <dbReference type="ARBA" id="ARBA00023125"/>
    </source>
</evidence>
<evidence type="ECO:0000313" key="9">
    <source>
        <dbReference type="EnsemblMetazoa" id="MESCA007502-PA"/>
    </source>
</evidence>
<dbReference type="PANTHER" id="PTHR45664:SF12">
    <property type="entry name" value="PANCREAS_DUODENUM HOMEOBOX PROTEIN 1"/>
    <property type="match status" value="1"/>
</dbReference>
<reference evidence="9" key="2">
    <citation type="submission" date="2015-06" db="UniProtKB">
        <authorList>
            <consortium name="EnsemblMetazoa"/>
        </authorList>
    </citation>
    <scope>IDENTIFICATION</scope>
</reference>
<evidence type="ECO:0000313" key="10">
    <source>
        <dbReference type="Proteomes" id="UP000015102"/>
    </source>
</evidence>
<accession>T1GUT2</accession>
<dbReference type="PROSITE" id="PS50071">
    <property type="entry name" value="HOMEOBOX_2"/>
    <property type="match status" value="1"/>
</dbReference>
<keyword evidence="4 5" id="KW-0539">Nucleus</keyword>
<dbReference type="OMA" id="YEKTPER"/>
<dbReference type="InterPro" id="IPR020479">
    <property type="entry name" value="HD_metazoa"/>
</dbReference>
<feature type="region of interest" description="Disordered" evidence="7">
    <location>
        <begin position="188"/>
        <end position="215"/>
    </location>
</feature>
<dbReference type="EMBL" id="CAQQ02064111">
    <property type="status" value="NOT_ANNOTATED_CDS"/>
    <property type="molecule type" value="Genomic_DNA"/>
</dbReference>
<sequence>MSRSFLMDSLLSDIPVKKEESVDLRTTHLPMLPYPASYVGSYLFSLGIQQQQLQQLHQQQQAFLSPHAFLAQKRPSFDNLSSSSCSPPHESCNSPTNSTNGYDDVFGPPSSKRFRESPSKSPSAAIPVYASVPADYADSRIRTAFSSDQLLTLEREFHSNQYLTRLRRIEIANRLKLSEKQVKIWFQNRRVKEKKGGSDSPTPMDGRSGSPVEGY</sequence>
<dbReference type="AlphaFoldDB" id="T1GUT2"/>
<dbReference type="CDD" id="cd00086">
    <property type="entry name" value="homeodomain"/>
    <property type="match status" value="1"/>
</dbReference>
<dbReference type="GO" id="GO:0000981">
    <property type="term" value="F:DNA-binding transcription factor activity, RNA polymerase II-specific"/>
    <property type="evidence" value="ECO:0007669"/>
    <property type="project" value="InterPro"/>
</dbReference>
<evidence type="ECO:0000256" key="4">
    <source>
        <dbReference type="ARBA" id="ARBA00023242"/>
    </source>
</evidence>
<feature type="compositionally biased region" description="Low complexity" evidence="7">
    <location>
        <begin position="80"/>
        <end position="95"/>
    </location>
</feature>
<evidence type="ECO:0000256" key="5">
    <source>
        <dbReference type="PROSITE-ProRule" id="PRU00108"/>
    </source>
</evidence>
<evidence type="ECO:0000256" key="3">
    <source>
        <dbReference type="ARBA" id="ARBA00023155"/>
    </source>
</evidence>
<dbReference type="PROSITE" id="PS00027">
    <property type="entry name" value="HOMEOBOX_1"/>
    <property type="match status" value="1"/>
</dbReference>
<dbReference type="GO" id="GO:0045944">
    <property type="term" value="P:positive regulation of transcription by RNA polymerase II"/>
    <property type="evidence" value="ECO:0007669"/>
    <property type="project" value="UniProtKB-ARBA"/>
</dbReference>
<reference evidence="10" key="1">
    <citation type="submission" date="2013-02" db="EMBL/GenBank/DDBJ databases">
        <authorList>
            <person name="Hughes D."/>
        </authorList>
    </citation>
    <scope>NUCLEOTIDE SEQUENCE</scope>
    <source>
        <strain>Durham</strain>
        <strain evidence="10">NC isolate 2 -- Noor lab</strain>
    </source>
</reference>
<keyword evidence="2 5" id="KW-0238">DNA-binding</keyword>
<dbReference type="GO" id="GO:0000978">
    <property type="term" value="F:RNA polymerase II cis-regulatory region sequence-specific DNA binding"/>
    <property type="evidence" value="ECO:0007669"/>
    <property type="project" value="TreeGrafter"/>
</dbReference>
<evidence type="ECO:0000259" key="8">
    <source>
        <dbReference type="PROSITE" id="PS50071"/>
    </source>
</evidence>
<dbReference type="HOGENOM" id="CLU_077496_0_0_1"/>
<dbReference type="Pfam" id="PF00046">
    <property type="entry name" value="Homeodomain"/>
    <property type="match status" value="1"/>
</dbReference>
<dbReference type="PANTHER" id="PTHR45664">
    <property type="entry name" value="PROTEIN ZERKNUELLT 1-RELATED"/>
    <property type="match status" value="1"/>
</dbReference>
<evidence type="ECO:0000256" key="7">
    <source>
        <dbReference type="SAM" id="MobiDB-lite"/>
    </source>
</evidence>